<reference evidence="2 3" key="1">
    <citation type="submission" date="2014-12" db="EMBL/GenBank/DDBJ databases">
        <authorList>
            <person name="Neuveglise Cecile"/>
        </authorList>
    </citation>
    <scope>NUCLEOTIDE SEQUENCE [LARGE SCALE GENOMIC DNA]</scope>
    <source>
        <strain evidence="2 3">CBS 12615</strain>
    </source>
</reference>
<proteinExistence type="predicted"/>
<keyword evidence="1" id="KW-0812">Transmembrane</keyword>
<evidence type="ECO:0000313" key="2">
    <source>
        <dbReference type="EMBL" id="CEP61718.1"/>
    </source>
</evidence>
<sequence length="99" mass="11351">MSLYFYRCSSLSGCFFVQRCVLVFSPQRESDVCVIMILGVFFYFGLSWARFLDVVNQLLTGFVYQSMEKYCHFIFSHDVLNVGIHISRTIASVGCTSAF</sequence>
<dbReference type="Proteomes" id="UP000054304">
    <property type="component" value="Unassembled WGS sequence"/>
</dbReference>
<keyword evidence="1" id="KW-0472">Membrane</keyword>
<dbReference type="HOGENOM" id="CLU_2320816_0_0_1"/>
<dbReference type="RefSeq" id="XP_022627950.1">
    <property type="nucleotide sequence ID" value="XM_022773480.1"/>
</dbReference>
<name>A0A0C7N519_9SACH</name>
<accession>A0A0C7N519</accession>
<evidence type="ECO:0000256" key="1">
    <source>
        <dbReference type="SAM" id="Phobius"/>
    </source>
</evidence>
<keyword evidence="3" id="KW-1185">Reference proteome</keyword>
<dbReference type="EMBL" id="LN736362">
    <property type="protein sequence ID" value="CEP61718.1"/>
    <property type="molecule type" value="Genomic_DNA"/>
</dbReference>
<gene>
    <name evidence="2" type="ORF">LALA0_S03e09318g</name>
</gene>
<dbReference type="AlphaFoldDB" id="A0A0C7N519"/>
<protein>
    <submittedName>
        <fullName evidence="2">LALA0S03e09318g1_1</fullName>
    </submittedName>
</protein>
<dbReference type="GeneID" id="34685154"/>
<feature type="transmembrane region" description="Helical" evidence="1">
    <location>
        <begin position="32"/>
        <end position="51"/>
    </location>
</feature>
<organism evidence="2 3">
    <name type="scientific">Lachancea lanzarotensis</name>
    <dbReference type="NCBI Taxonomy" id="1245769"/>
    <lineage>
        <taxon>Eukaryota</taxon>
        <taxon>Fungi</taxon>
        <taxon>Dikarya</taxon>
        <taxon>Ascomycota</taxon>
        <taxon>Saccharomycotina</taxon>
        <taxon>Saccharomycetes</taxon>
        <taxon>Saccharomycetales</taxon>
        <taxon>Saccharomycetaceae</taxon>
        <taxon>Lachancea</taxon>
    </lineage>
</organism>
<evidence type="ECO:0000313" key="3">
    <source>
        <dbReference type="Proteomes" id="UP000054304"/>
    </source>
</evidence>
<keyword evidence="1" id="KW-1133">Transmembrane helix</keyword>